<reference evidence="2 3" key="1">
    <citation type="submission" date="2023-09" db="EMBL/GenBank/DDBJ databases">
        <title>Genomes of two closely related lineages of the louse Polyplax serrata with different host specificities.</title>
        <authorList>
            <person name="Martinu J."/>
            <person name="Tarabai H."/>
            <person name="Stefka J."/>
            <person name="Hypsa V."/>
        </authorList>
    </citation>
    <scope>NUCLEOTIDE SEQUENCE [LARGE SCALE GENOMIC DNA]</scope>
    <source>
        <strain evidence="2">98ZLc_SE</strain>
    </source>
</reference>
<dbReference type="Proteomes" id="UP001359485">
    <property type="component" value="Unassembled WGS sequence"/>
</dbReference>
<feature type="compositionally biased region" description="Basic and acidic residues" evidence="1">
    <location>
        <begin position="118"/>
        <end position="133"/>
    </location>
</feature>
<gene>
    <name evidence="2" type="ORF">RUM44_008528</name>
</gene>
<proteinExistence type="predicted"/>
<name>A0ABR1B8H0_POLSC</name>
<organism evidence="2 3">
    <name type="scientific">Polyplax serrata</name>
    <name type="common">Common mouse louse</name>
    <dbReference type="NCBI Taxonomy" id="468196"/>
    <lineage>
        <taxon>Eukaryota</taxon>
        <taxon>Metazoa</taxon>
        <taxon>Ecdysozoa</taxon>
        <taxon>Arthropoda</taxon>
        <taxon>Hexapoda</taxon>
        <taxon>Insecta</taxon>
        <taxon>Pterygota</taxon>
        <taxon>Neoptera</taxon>
        <taxon>Paraneoptera</taxon>
        <taxon>Psocodea</taxon>
        <taxon>Troctomorpha</taxon>
        <taxon>Phthiraptera</taxon>
        <taxon>Anoplura</taxon>
        <taxon>Polyplacidae</taxon>
        <taxon>Polyplax</taxon>
    </lineage>
</organism>
<accession>A0ABR1B8H0</accession>
<comment type="caution">
    <text evidence="2">The sequence shown here is derived from an EMBL/GenBank/DDBJ whole genome shotgun (WGS) entry which is preliminary data.</text>
</comment>
<evidence type="ECO:0000256" key="1">
    <source>
        <dbReference type="SAM" id="MobiDB-lite"/>
    </source>
</evidence>
<sequence length="159" mass="18289">MSLSRVPVNTRTLNWTSRARREVVRMKDHINGEINQDLRHGASFECDRNRTELTDDQVRDVKIRLTTHAGDTKKGDFSTGMGKSHGEKSVKGKSIEINQVKLSPKCKKESATCSDFDSEAKSSVEDEEGAVRERLRRQQQQQQQQQKLNRTAFARRFNR</sequence>
<protein>
    <submittedName>
        <fullName evidence="2">Uncharacterized protein</fullName>
    </submittedName>
</protein>
<keyword evidence="3" id="KW-1185">Reference proteome</keyword>
<feature type="compositionally biased region" description="Basic and acidic residues" evidence="1">
    <location>
        <begin position="84"/>
        <end position="94"/>
    </location>
</feature>
<feature type="region of interest" description="Disordered" evidence="1">
    <location>
        <begin position="111"/>
        <end position="159"/>
    </location>
</feature>
<evidence type="ECO:0000313" key="3">
    <source>
        <dbReference type="Proteomes" id="UP001359485"/>
    </source>
</evidence>
<dbReference type="EMBL" id="JAWJWF010000002">
    <property type="protein sequence ID" value="KAK6638103.1"/>
    <property type="molecule type" value="Genomic_DNA"/>
</dbReference>
<evidence type="ECO:0000313" key="2">
    <source>
        <dbReference type="EMBL" id="KAK6638103.1"/>
    </source>
</evidence>
<feature type="region of interest" description="Disordered" evidence="1">
    <location>
        <begin position="70"/>
        <end position="96"/>
    </location>
</feature>